<proteinExistence type="predicted"/>
<dbReference type="RefSeq" id="XP_031432783.1">
    <property type="nucleotide sequence ID" value="XM_031576923.1"/>
</dbReference>
<organism evidence="3 4">
    <name type="scientific">Clupea harengus</name>
    <name type="common">Atlantic herring</name>
    <dbReference type="NCBI Taxonomy" id="7950"/>
    <lineage>
        <taxon>Eukaryota</taxon>
        <taxon>Metazoa</taxon>
        <taxon>Chordata</taxon>
        <taxon>Craniata</taxon>
        <taxon>Vertebrata</taxon>
        <taxon>Euteleostomi</taxon>
        <taxon>Actinopterygii</taxon>
        <taxon>Neopterygii</taxon>
        <taxon>Teleostei</taxon>
        <taxon>Clupei</taxon>
        <taxon>Clupeiformes</taxon>
        <taxon>Clupeoidei</taxon>
        <taxon>Clupeidae</taxon>
        <taxon>Clupea</taxon>
    </lineage>
</organism>
<dbReference type="InterPro" id="IPR007110">
    <property type="entry name" value="Ig-like_dom"/>
</dbReference>
<dbReference type="PROSITE" id="PS50835">
    <property type="entry name" value="IG_LIKE"/>
    <property type="match status" value="1"/>
</dbReference>
<evidence type="ECO:0000259" key="2">
    <source>
        <dbReference type="PROSITE" id="PS50835"/>
    </source>
</evidence>
<dbReference type="AlphaFoldDB" id="A0A6P8FY47"/>
<dbReference type="InterPro" id="IPR013783">
    <property type="entry name" value="Ig-like_fold"/>
</dbReference>
<gene>
    <name evidence="4" type="primary">LOC116222515</name>
</gene>
<dbReference type="InterPro" id="IPR036179">
    <property type="entry name" value="Ig-like_dom_sf"/>
</dbReference>
<feature type="domain" description="Ig-like" evidence="2">
    <location>
        <begin position="10"/>
        <end position="133"/>
    </location>
</feature>
<keyword evidence="1" id="KW-0732">Signal</keyword>
<dbReference type="InterPro" id="IPR003599">
    <property type="entry name" value="Ig_sub"/>
</dbReference>
<keyword evidence="3" id="KW-1185">Reference proteome</keyword>
<sequence length="227" mass="25388">MAQSMSPTFPIISLLTLWIGGSVGIITVDQSPAVINAQPQDTVQILCRASQDMGNDMELYQFKPGQPPKHLIHDSTTRMSGTPERFSGSYTGALTTFTISGVQLEDEAVYYCQQSEEYPVHTASVVTTMRRVTMPIVPDAARNQGVLQIARVFLHLEDTVILRYLSLTKLSLRDRYHIWKGRMRNIPSGRAIAADAIIPNRRWQHSDGTDCPNARMIGWHLFGLETT</sequence>
<dbReference type="InterPro" id="IPR050150">
    <property type="entry name" value="IgV_Light_Chain"/>
</dbReference>
<protein>
    <submittedName>
        <fullName evidence="4">Uncharacterized protein LOC116222515</fullName>
    </submittedName>
</protein>
<evidence type="ECO:0000313" key="3">
    <source>
        <dbReference type="Proteomes" id="UP000515152"/>
    </source>
</evidence>
<dbReference type="Proteomes" id="UP000515152">
    <property type="component" value="Chromosome 11"/>
</dbReference>
<dbReference type="InterPro" id="IPR013106">
    <property type="entry name" value="Ig_V-set"/>
</dbReference>
<accession>A0A6P8FY47</accession>
<dbReference type="SMART" id="SM00406">
    <property type="entry name" value="IGv"/>
    <property type="match status" value="1"/>
</dbReference>
<dbReference type="PANTHER" id="PTHR23267">
    <property type="entry name" value="IMMUNOGLOBULIN LIGHT CHAIN"/>
    <property type="match status" value="1"/>
</dbReference>
<name>A0A6P8FY47_CLUHA</name>
<evidence type="ECO:0000256" key="1">
    <source>
        <dbReference type="SAM" id="SignalP"/>
    </source>
</evidence>
<dbReference type="SMART" id="SM00409">
    <property type="entry name" value="IG"/>
    <property type="match status" value="1"/>
</dbReference>
<dbReference type="Pfam" id="PF07686">
    <property type="entry name" value="V-set"/>
    <property type="match status" value="1"/>
</dbReference>
<dbReference type="GeneID" id="116222515"/>
<feature type="signal peptide" evidence="1">
    <location>
        <begin position="1"/>
        <end position="24"/>
    </location>
</feature>
<evidence type="ECO:0000313" key="4">
    <source>
        <dbReference type="RefSeq" id="XP_031432783.1"/>
    </source>
</evidence>
<dbReference type="KEGG" id="char:116222515"/>
<dbReference type="Gene3D" id="2.60.40.10">
    <property type="entry name" value="Immunoglobulins"/>
    <property type="match status" value="1"/>
</dbReference>
<dbReference type="OrthoDB" id="6103117at2759"/>
<dbReference type="SUPFAM" id="SSF48726">
    <property type="entry name" value="Immunoglobulin"/>
    <property type="match status" value="1"/>
</dbReference>
<reference evidence="4" key="1">
    <citation type="submission" date="2025-08" db="UniProtKB">
        <authorList>
            <consortium name="RefSeq"/>
        </authorList>
    </citation>
    <scope>IDENTIFICATION</scope>
</reference>
<feature type="chain" id="PRO_5027804941" evidence="1">
    <location>
        <begin position="25"/>
        <end position="227"/>
    </location>
</feature>